<evidence type="ECO:0000256" key="6">
    <source>
        <dbReference type="ARBA" id="ARBA00023284"/>
    </source>
</evidence>
<evidence type="ECO:0000256" key="5">
    <source>
        <dbReference type="ARBA" id="ARBA00023002"/>
    </source>
</evidence>
<dbReference type="AlphaFoldDB" id="A0AAE3EFL9"/>
<dbReference type="PANTHER" id="PTHR43429:SF1">
    <property type="entry name" value="NAD(P)H SULFUR OXIDOREDUCTASE (COA-DEPENDENT)"/>
    <property type="match status" value="1"/>
</dbReference>
<reference evidence="8" key="1">
    <citation type="submission" date="2021-08" db="EMBL/GenBank/DDBJ databases">
        <title>Comparative analyses of Brucepasteria parasyntrophica and Teretinema zuelzerae.</title>
        <authorList>
            <person name="Song Y."/>
            <person name="Brune A."/>
        </authorList>
    </citation>
    <scope>NUCLEOTIDE SEQUENCE</scope>
    <source>
        <strain evidence="8">DSM 1903</strain>
    </source>
</reference>
<dbReference type="Pfam" id="PF07992">
    <property type="entry name" value="Pyr_redox_2"/>
    <property type="match status" value="1"/>
</dbReference>
<dbReference type="InterPro" id="IPR036868">
    <property type="entry name" value="TusA-like_sf"/>
</dbReference>
<keyword evidence="4" id="KW-0274">FAD</keyword>
<evidence type="ECO:0000259" key="7">
    <source>
        <dbReference type="PROSITE" id="PS50206"/>
    </source>
</evidence>
<comment type="similarity">
    <text evidence="2">Belongs to the class-III pyridine nucleotide-disulfide oxidoreductase family.</text>
</comment>
<dbReference type="InterPro" id="IPR001763">
    <property type="entry name" value="Rhodanese-like_dom"/>
</dbReference>
<sequence>MATYVIVGGVAGGAGTAARLRRLDEKAEIIMFERGEHISFANCGLPYYAGGVITDRSRLFVMTPEKFKEALNVEAKVRHEVVSINRNEKTVKVKNLATGSEYEQAYDALILSPGASPVKPPIPGIDDPDIMSLRSVSDIDRIKTRIDREDTKSAVVVGAGFIGLEMAENLKERGLDVTVVEALDQVMNVIDYDMAAIVQQHLRDKDIRLKLKDGVSSFARKGSILEITLSSGTVLKTDMVILSIGVRPDTALAREAGLEVAQNGAIKVDEFFATSDPSIRAVGDAIEFRSPLTGLPVTVPLAGPANKQARLCADNIVKGNTRPYGGTIATSIAKIFDITVASTGLTGKNLERAGLPWAEAVTHSGSHAGYYPNSLQIAVKILYHPETGKLWGAQAVGFDGADKRIDVLAAYIKKEGTVHDLAEFEQAYAPPFSSAKDPINMVGFIAENALDKLTRTITWKEAEALRKNGAFMLDVRTKEEFDLGSIPGAVLIPNTELRNRLAEVPKDREIVVNCGMGLRGYLAERILRENGYARVSNLTGGYKTWKAATLEVEYLTNPPAQTEAAHAQPALFDKNAQVIEEDGSPRRHGNEKAIVIDACGLQCPGPIIRLKQEAGNMESGDRIRIQATDPGFARDVKAWCSLTGNELISLTSESGKIDAVIEKGGPKPVLSGRSAAAAPLSGATLIVFSNDFDKALASFVLANGAAATGKDVTMFFTFWGLSVLRKKHPGRVKKDVMGKMFGAMLPAHMGKLSLSSMNFAGMGPVMMKTRMKQKHVDQLESMVSQARMAGIRMVACQMSMDIMGITKEELIDGVEIGGVATYMEAASASGVNLFV</sequence>
<dbReference type="Pfam" id="PF13686">
    <property type="entry name" value="DrsE_2"/>
    <property type="match status" value="1"/>
</dbReference>
<proteinExistence type="inferred from homology"/>
<evidence type="ECO:0000256" key="1">
    <source>
        <dbReference type="ARBA" id="ARBA00001974"/>
    </source>
</evidence>
<evidence type="ECO:0000313" key="8">
    <source>
        <dbReference type="EMBL" id="MCD1653497.1"/>
    </source>
</evidence>
<dbReference type="Pfam" id="PF00581">
    <property type="entry name" value="Rhodanese"/>
    <property type="match status" value="1"/>
</dbReference>
<dbReference type="InterPro" id="IPR036188">
    <property type="entry name" value="FAD/NAD-bd_sf"/>
</dbReference>
<dbReference type="SUPFAM" id="SSF52821">
    <property type="entry name" value="Rhodanese/Cell cycle control phosphatase"/>
    <property type="match status" value="1"/>
</dbReference>
<dbReference type="InterPro" id="IPR050260">
    <property type="entry name" value="FAD-bd_OxRdtase"/>
</dbReference>
<dbReference type="EMBL" id="JAINWA010000001">
    <property type="protein sequence ID" value="MCD1653497.1"/>
    <property type="molecule type" value="Genomic_DNA"/>
</dbReference>
<evidence type="ECO:0000256" key="2">
    <source>
        <dbReference type="ARBA" id="ARBA00009130"/>
    </source>
</evidence>
<name>A0AAE3EFL9_9SPIR</name>
<dbReference type="GO" id="GO:0050451">
    <property type="term" value="F:CoA-disulfide reductase (NADPH) activity"/>
    <property type="evidence" value="ECO:0007669"/>
    <property type="project" value="UniProtKB-EC"/>
</dbReference>
<evidence type="ECO:0000313" key="9">
    <source>
        <dbReference type="Proteomes" id="UP001198163"/>
    </source>
</evidence>
<evidence type="ECO:0000256" key="4">
    <source>
        <dbReference type="ARBA" id="ARBA00022827"/>
    </source>
</evidence>
<feature type="domain" description="Rhodanese" evidence="7">
    <location>
        <begin position="466"/>
        <end position="554"/>
    </location>
</feature>
<keyword evidence="5 8" id="KW-0560">Oxidoreductase</keyword>
<dbReference type="SMART" id="SM00450">
    <property type="entry name" value="RHOD"/>
    <property type="match status" value="1"/>
</dbReference>
<dbReference type="Gene3D" id="3.50.50.60">
    <property type="entry name" value="FAD/NAD(P)-binding domain"/>
    <property type="match status" value="2"/>
</dbReference>
<accession>A0AAE3EFL9</accession>
<comment type="cofactor">
    <cofactor evidence="1">
        <name>FAD</name>
        <dbReference type="ChEBI" id="CHEBI:57692"/>
    </cofactor>
</comment>
<dbReference type="PANTHER" id="PTHR43429">
    <property type="entry name" value="PYRIDINE NUCLEOTIDE-DISULFIDE OXIDOREDUCTASE DOMAIN-CONTAINING"/>
    <property type="match status" value="1"/>
</dbReference>
<comment type="caution">
    <text evidence="8">The sequence shown here is derived from an EMBL/GenBank/DDBJ whole genome shotgun (WGS) entry which is preliminary data.</text>
</comment>
<dbReference type="NCBIfam" id="NF010037">
    <property type="entry name" value="PRK13512.1"/>
    <property type="match status" value="1"/>
</dbReference>
<dbReference type="SUPFAM" id="SSF55424">
    <property type="entry name" value="FAD/NAD-linked reductases, dimerisation (C-terminal) domain"/>
    <property type="match status" value="1"/>
</dbReference>
<dbReference type="PRINTS" id="PR00368">
    <property type="entry name" value="FADPNR"/>
</dbReference>
<dbReference type="InterPro" id="IPR004099">
    <property type="entry name" value="Pyr_nucl-diS_OxRdtase_dimer"/>
</dbReference>
<dbReference type="SUPFAM" id="SSF51905">
    <property type="entry name" value="FAD/NAD(P)-binding domain"/>
    <property type="match status" value="2"/>
</dbReference>
<dbReference type="InterPro" id="IPR016156">
    <property type="entry name" value="FAD/NAD-linked_Rdtase_dimer_sf"/>
</dbReference>
<organism evidence="8 9">
    <name type="scientific">Teretinema zuelzerae</name>
    <dbReference type="NCBI Taxonomy" id="156"/>
    <lineage>
        <taxon>Bacteria</taxon>
        <taxon>Pseudomonadati</taxon>
        <taxon>Spirochaetota</taxon>
        <taxon>Spirochaetia</taxon>
        <taxon>Spirochaetales</taxon>
        <taxon>Treponemataceae</taxon>
        <taxon>Teretinema</taxon>
    </lineage>
</organism>
<dbReference type="Gene3D" id="3.30.110.40">
    <property type="entry name" value="TusA-like domain"/>
    <property type="match status" value="1"/>
</dbReference>
<dbReference type="InterPro" id="IPR036873">
    <property type="entry name" value="Rhodanese-like_dom_sf"/>
</dbReference>
<keyword evidence="9" id="KW-1185">Reference proteome</keyword>
<dbReference type="SUPFAM" id="SSF75169">
    <property type="entry name" value="DsrEFH-like"/>
    <property type="match status" value="1"/>
</dbReference>
<dbReference type="Proteomes" id="UP001198163">
    <property type="component" value="Unassembled WGS sequence"/>
</dbReference>
<dbReference type="PRINTS" id="PR00411">
    <property type="entry name" value="PNDRDTASEI"/>
</dbReference>
<dbReference type="EC" id="1.8.1.14" evidence="8"/>
<dbReference type="InterPro" id="IPR027396">
    <property type="entry name" value="DsrEFH-like"/>
</dbReference>
<dbReference type="Gene3D" id="3.40.250.10">
    <property type="entry name" value="Rhodanese-like domain"/>
    <property type="match status" value="1"/>
</dbReference>
<gene>
    <name evidence="8" type="ORF">K7J14_02135</name>
</gene>
<dbReference type="PROSITE" id="PS01148">
    <property type="entry name" value="UPF0033"/>
    <property type="match status" value="1"/>
</dbReference>
<evidence type="ECO:0000256" key="3">
    <source>
        <dbReference type="ARBA" id="ARBA00022630"/>
    </source>
</evidence>
<dbReference type="InterPro" id="IPR001455">
    <property type="entry name" value="TusA-like"/>
</dbReference>
<dbReference type="RefSeq" id="WP_230752539.1">
    <property type="nucleotide sequence ID" value="NZ_JAINWA010000001.1"/>
</dbReference>
<dbReference type="SUPFAM" id="SSF64307">
    <property type="entry name" value="SirA-like"/>
    <property type="match status" value="1"/>
</dbReference>
<protein>
    <submittedName>
        <fullName evidence="8">CoA-disulfide reductase</fullName>
        <ecNumber evidence="8">1.8.1.14</ecNumber>
    </submittedName>
</protein>
<keyword evidence="6" id="KW-0676">Redox-active center</keyword>
<dbReference type="InterPro" id="IPR023753">
    <property type="entry name" value="FAD/NAD-binding_dom"/>
</dbReference>
<dbReference type="PROSITE" id="PS50206">
    <property type="entry name" value="RHODANESE_3"/>
    <property type="match status" value="1"/>
</dbReference>
<dbReference type="Pfam" id="PF02852">
    <property type="entry name" value="Pyr_redox_dim"/>
    <property type="match status" value="1"/>
</dbReference>
<dbReference type="Pfam" id="PF01206">
    <property type="entry name" value="TusA"/>
    <property type="match status" value="1"/>
</dbReference>
<keyword evidence="3" id="KW-0285">Flavoprotein</keyword>
<dbReference type="Gene3D" id="3.40.1260.10">
    <property type="entry name" value="DsrEFH-like"/>
    <property type="match status" value="1"/>
</dbReference>
<dbReference type="InterPro" id="IPR032836">
    <property type="entry name" value="DsrE2-like"/>
</dbReference>